<name>A0ABT8IZ03_9MICO</name>
<dbReference type="RefSeq" id="WP_301218846.1">
    <property type="nucleotide sequence ID" value="NZ_JAROCB010000003.1"/>
</dbReference>
<dbReference type="CDD" id="cd00077">
    <property type="entry name" value="HDc"/>
    <property type="match status" value="1"/>
</dbReference>
<gene>
    <name evidence="2" type="ORF">P5G59_10805</name>
</gene>
<dbReference type="Proteomes" id="UP001174210">
    <property type="component" value="Unassembled WGS sequence"/>
</dbReference>
<reference evidence="2" key="1">
    <citation type="submission" date="2023-03" db="EMBL/GenBank/DDBJ databases">
        <title>MT1 and MT2 Draft Genomes of Novel Species.</title>
        <authorList>
            <person name="Venkateswaran K."/>
        </authorList>
    </citation>
    <scope>NUCLEOTIDE SEQUENCE</scope>
    <source>
        <strain evidence="2">F6_8S_P_1A</strain>
    </source>
</reference>
<dbReference type="EMBL" id="JAROCB010000003">
    <property type="protein sequence ID" value="MDN4597631.1"/>
    <property type="molecule type" value="Genomic_DNA"/>
</dbReference>
<proteinExistence type="predicted"/>
<organism evidence="2 3">
    <name type="scientific">Leifsonia virtsii</name>
    <dbReference type="NCBI Taxonomy" id="3035915"/>
    <lineage>
        <taxon>Bacteria</taxon>
        <taxon>Bacillati</taxon>
        <taxon>Actinomycetota</taxon>
        <taxon>Actinomycetes</taxon>
        <taxon>Micrococcales</taxon>
        <taxon>Microbacteriaceae</taxon>
        <taxon>Leifsonia</taxon>
    </lineage>
</organism>
<accession>A0ABT8IZ03</accession>
<dbReference type="SUPFAM" id="SSF109604">
    <property type="entry name" value="HD-domain/PDEase-like"/>
    <property type="match status" value="1"/>
</dbReference>
<dbReference type="Gene3D" id="1.10.3210.10">
    <property type="entry name" value="Hypothetical protein af1432"/>
    <property type="match status" value="1"/>
</dbReference>
<dbReference type="InterPro" id="IPR006674">
    <property type="entry name" value="HD_domain"/>
</dbReference>
<comment type="caution">
    <text evidence="2">The sequence shown here is derived from an EMBL/GenBank/DDBJ whole genome shotgun (WGS) entry which is preliminary data.</text>
</comment>
<dbReference type="PROSITE" id="PS51831">
    <property type="entry name" value="HD"/>
    <property type="match status" value="1"/>
</dbReference>
<evidence type="ECO:0000313" key="3">
    <source>
        <dbReference type="Proteomes" id="UP001174210"/>
    </source>
</evidence>
<dbReference type="InterPro" id="IPR003607">
    <property type="entry name" value="HD/PDEase_dom"/>
</dbReference>
<keyword evidence="3" id="KW-1185">Reference proteome</keyword>
<dbReference type="Pfam" id="PF01966">
    <property type="entry name" value="HD"/>
    <property type="match status" value="1"/>
</dbReference>
<feature type="domain" description="HD" evidence="1">
    <location>
        <begin position="24"/>
        <end position="131"/>
    </location>
</feature>
<evidence type="ECO:0000313" key="2">
    <source>
        <dbReference type="EMBL" id="MDN4597631.1"/>
    </source>
</evidence>
<sequence length="191" mass="20570">MNQNLVDRARTLASERLAVAMPQRWAHVLGVARTASDIAPRLLVRDADEIVAAAWLHDVGYAPSIAMTGFHPVDGARFAKSAGMPDLVVSLIAHHSGASAEAIERGLTAQLAEFDRPPGVVLDVVTYADMTTAPDGTPIDAERRVSEILSRYSSDDPVHAAVSRSSVELLSSVDRIKEQLRFAHAEATQPR</sequence>
<protein>
    <submittedName>
        <fullName evidence="2">HD domain-containing protein</fullName>
    </submittedName>
</protein>
<evidence type="ECO:0000259" key="1">
    <source>
        <dbReference type="PROSITE" id="PS51831"/>
    </source>
</evidence>